<keyword evidence="1" id="KW-0479">Metal-binding</keyword>
<dbReference type="Pfam" id="PF00085">
    <property type="entry name" value="Thioredoxin"/>
    <property type="match status" value="1"/>
</dbReference>
<feature type="domain" description="Thioredoxin" evidence="4">
    <location>
        <begin position="1"/>
        <end position="107"/>
    </location>
</feature>
<evidence type="ECO:0000313" key="5">
    <source>
        <dbReference type="EMBL" id="KAK6755191.1"/>
    </source>
</evidence>
<dbReference type="PANTHER" id="PTHR10293">
    <property type="entry name" value="GLUTAREDOXIN FAMILY MEMBER"/>
    <property type="match status" value="1"/>
</dbReference>
<name>A0ABR1DZ84_NECAM</name>
<dbReference type="Pfam" id="PF00462">
    <property type="entry name" value="Glutaredoxin"/>
    <property type="match status" value="2"/>
</dbReference>
<dbReference type="InterPro" id="IPR002109">
    <property type="entry name" value="Glutaredoxin"/>
</dbReference>
<keyword evidence="6" id="KW-1185">Reference proteome</keyword>
<evidence type="ECO:0000313" key="6">
    <source>
        <dbReference type="Proteomes" id="UP001303046"/>
    </source>
</evidence>
<evidence type="ECO:0000256" key="1">
    <source>
        <dbReference type="ARBA" id="ARBA00022723"/>
    </source>
</evidence>
<evidence type="ECO:0000256" key="2">
    <source>
        <dbReference type="ARBA" id="ARBA00023004"/>
    </source>
</evidence>
<dbReference type="PROSITE" id="PS51352">
    <property type="entry name" value="THIOREDOXIN_2"/>
    <property type="match status" value="1"/>
</dbReference>
<evidence type="ECO:0000259" key="4">
    <source>
        <dbReference type="PROSITE" id="PS51352"/>
    </source>
</evidence>
<dbReference type="CDD" id="cd02984">
    <property type="entry name" value="TRX_PICOT"/>
    <property type="match status" value="1"/>
</dbReference>
<dbReference type="Gene3D" id="3.40.30.10">
    <property type="entry name" value="Glutaredoxin"/>
    <property type="match status" value="3"/>
</dbReference>
<sequence length="328" mass="37048">MVIRQLGSVEEFKNFISDWRLAVVHFYAAWAPACDQVNKVLEDLQEDFKSYPIGFAFIDAEAVAEVSAKHSIVAAPTLIYFKGGNEVDRVDGYKPSDIEAKLTKHSFDIATAIPNASSKPKEDLNTRLEKLIKSHRLMLFMKGSPDSPQCGFSNQMISLLKDINADFGSFDILSDEDVRQGLKTYSNWPTFPQLYLDGELIGGLDVFREEMKDSDFVAKLPKKQLNDLTSRLKSLINSHKLMLFMKGDRQQPQCGFSRQMIELLNGVKADYGTFDILRDEEVRQGLKKLSNWPTYPQLYLNGELLGGLDVVRAEMADESFVQSLPKKS</sequence>
<protein>
    <recommendedName>
        <fullName evidence="4">Thioredoxin domain-containing protein</fullName>
    </recommendedName>
</protein>
<dbReference type="EMBL" id="JAVFWL010000005">
    <property type="protein sequence ID" value="KAK6755191.1"/>
    <property type="molecule type" value="Genomic_DNA"/>
</dbReference>
<gene>
    <name evidence="5" type="primary">Necator_chrV.g18684</name>
    <name evidence="5" type="ORF">RB195_013893</name>
</gene>
<dbReference type="Proteomes" id="UP001303046">
    <property type="component" value="Unassembled WGS sequence"/>
</dbReference>
<dbReference type="InterPro" id="IPR004480">
    <property type="entry name" value="Monothiol_GRX-rel"/>
</dbReference>
<dbReference type="PANTHER" id="PTHR10293:SF73">
    <property type="entry name" value="GLUTAREDOXIN-3"/>
    <property type="match status" value="1"/>
</dbReference>
<dbReference type="InterPro" id="IPR036249">
    <property type="entry name" value="Thioredoxin-like_sf"/>
</dbReference>
<keyword evidence="3" id="KW-0411">Iron-sulfur</keyword>
<organism evidence="5 6">
    <name type="scientific">Necator americanus</name>
    <name type="common">Human hookworm</name>
    <dbReference type="NCBI Taxonomy" id="51031"/>
    <lineage>
        <taxon>Eukaryota</taxon>
        <taxon>Metazoa</taxon>
        <taxon>Ecdysozoa</taxon>
        <taxon>Nematoda</taxon>
        <taxon>Chromadorea</taxon>
        <taxon>Rhabditida</taxon>
        <taxon>Rhabditina</taxon>
        <taxon>Rhabditomorpha</taxon>
        <taxon>Strongyloidea</taxon>
        <taxon>Ancylostomatidae</taxon>
        <taxon>Bunostominae</taxon>
        <taxon>Necator</taxon>
    </lineage>
</organism>
<dbReference type="CDD" id="cd03028">
    <property type="entry name" value="GRX_PICOT_like"/>
    <property type="match status" value="2"/>
</dbReference>
<dbReference type="InterPro" id="IPR033658">
    <property type="entry name" value="GRX_PICOT-like"/>
</dbReference>
<dbReference type="PROSITE" id="PS51354">
    <property type="entry name" value="GLUTAREDOXIN_2"/>
    <property type="match status" value="2"/>
</dbReference>
<dbReference type="SUPFAM" id="SSF52833">
    <property type="entry name" value="Thioredoxin-like"/>
    <property type="match status" value="3"/>
</dbReference>
<evidence type="ECO:0000256" key="3">
    <source>
        <dbReference type="ARBA" id="ARBA00023014"/>
    </source>
</evidence>
<reference evidence="5 6" key="1">
    <citation type="submission" date="2023-08" db="EMBL/GenBank/DDBJ databases">
        <title>A Necator americanus chromosomal reference genome.</title>
        <authorList>
            <person name="Ilik V."/>
            <person name="Petrzelkova K.J."/>
            <person name="Pardy F."/>
            <person name="Fuh T."/>
            <person name="Niatou-Singa F.S."/>
            <person name="Gouil Q."/>
            <person name="Baker L."/>
            <person name="Ritchie M.E."/>
            <person name="Jex A.R."/>
            <person name="Gazzola D."/>
            <person name="Li H."/>
            <person name="Toshio Fujiwara R."/>
            <person name="Zhan B."/>
            <person name="Aroian R.V."/>
            <person name="Pafco B."/>
            <person name="Schwarz E.M."/>
        </authorList>
    </citation>
    <scope>NUCLEOTIDE SEQUENCE [LARGE SCALE GENOMIC DNA]</scope>
    <source>
        <strain evidence="5 6">Aroian</strain>
        <tissue evidence="5">Whole animal</tissue>
    </source>
</reference>
<keyword evidence="2" id="KW-0408">Iron</keyword>
<comment type="caution">
    <text evidence="5">The sequence shown here is derived from an EMBL/GenBank/DDBJ whole genome shotgun (WGS) entry which is preliminary data.</text>
</comment>
<accession>A0ABR1DZ84</accession>
<proteinExistence type="predicted"/>
<dbReference type="InterPro" id="IPR013766">
    <property type="entry name" value="Thioredoxin_domain"/>
</dbReference>